<dbReference type="Proteomes" id="UP000321204">
    <property type="component" value="Chromosome"/>
</dbReference>
<dbReference type="InterPro" id="IPR007484">
    <property type="entry name" value="Peptidase_M28"/>
</dbReference>
<accession>A0A5B8UMB3</accession>
<dbReference type="SMART" id="SM00228">
    <property type="entry name" value="PDZ"/>
    <property type="match status" value="1"/>
</dbReference>
<dbReference type="InterPro" id="IPR036034">
    <property type="entry name" value="PDZ_sf"/>
</dbReference>
<reference evidence="2 3" key="1">
    <citation type="journal article" date="2015" name="Int. J. Syst. Evol. Microbiol.">
        <title>Flavisolibacter ginsenosidimutans sp. nov., with ginsenoside-converting activity isolated from soil used for cultivating ginseng.</title>
        <authorList>
            <person name="Zhao Y."/>
            <person name="Liu Q."/>
            <person name="Kang M.S."/>
            <person name="Jin F."/>
            <person name="Yu H."/>
            <person name="Im W.T."/>
        </authorList>
    </citation>
    <scope>NUCLEOTIDE SEQUENCE [LARGE SCALE GENOMIC DNA]</scope>
    <source>
        <strain evidence="2 3">Gsoil 636</strain>
    </source>
</reference>
<dbReference type="Gene3D" id="2.30.42.10">
    <property type="match status" value="1"/>
</dbReference>
<dbReference type="SUPFAM" id="SSF50156">
    <property type="entry name" value="PDZ domain-like"/>
    <property type="match status" value="1"/>
</dbReference>
<keyword evidence="2" id="KW-0378">Hydrolase</keyword>
<dbReference type="OrthoDB" id="1521787at2"/>
<dbReference type="GO" id="GO:0008235">
    <property type="term" value="F:metalloexopeptidase activity"/>
    <property type="evidence" value="ECO:0007669"/>
    <property type="project" value="InterPro"/>
</dbReference>
<sequence length="616" mass="67828">MRFAKVLGNGRNRLRYREFCVKHNEKCRMKKMLLYRCKPLRKSIFAVRSFLKIILVFTRSIRNVSLNLSISLTLFFIAGCATQRQATSLPEPSVSNIRSHIEYLASDKLEGRRTGTEGEKLAAEYIRNAFQNAGLQPKGSDGFFQTFPVADGKEMTAANALSLNGKELQAGTDFFPLVYSANATVDALASLALMEKGEPWFWDLEETMAGNVHNPHFDLNETLVARAKDAVRKGATALFVYNTSKLDDGLHFNGTEKTETLSIPVVYISKEAAKKYFGDPSALLKLKAKIELVEKKRSGTNVIGYLDNGAAKTIILGAHFDHLGYGEDHNSLYRGNEKQIHNGADDNASGTAALIELARLLKASPLKNNNVLCIAFSGEELGLFGSKYFTQNPTVDLSSVNFMVNMDMVGRLNDSSKTITVGGYGTSPTWGELFNPQGKQVLYNAAAYRFDSSGTGPSDHTSFYLKNIPVLFYFTGLHADYHKPSDDFDKINYNGEAAIVKHIFSLLQAVDKSNAKLAFSKTRETQTATTARFSVTLGIMPDYTFNGQGVRADGVSEGRPAQKAGLQAGDIITAIGNYKTPSLETYMQTLGRFKKGDKTTVSYSRNGKNLVTAVEF</sequence>
<dbReference type="PANTHER" id="PTHR12147:SF26">
    <property type="entry name" value="PEPTIDASE M28 DOMAIN-CONTAINING PROTEIN"/>
    <property type="match status" value="1"/>
</dbReference>
<protein>
    <submittedName>
        <fullName evidence="2">M20/M25/M40 family metallo-hydrolase</fullName>
    </submittedName>
</protein>
<dbReference type="AlphaFoldDB" id="A0A5B8UMB3"/>
<dbReference type="KEGG" id="fgg:FSB75_16875"/>
<dbReference type="Gene3D" id="3.40.630.10">
    <property type="entry name" value="Zn peptidases"/>
    <property type="match status" value="2"/>
</dbReference>
<evidence type="ECO:0000313" key="2">
    <source>
        <dbReference type="EMBL" id="QEC57502.1"/>
    </source>
</evidence>
<dbReference type="SUPFAM" id="SSF53187">
    <property type="entry name" value="Zn-dependent exopeptidases"/>
    <property type="match status" value="1"/>
</dbReference>
<evidence type="ECO:0000259" key="1">
    <source>
        <dbReference type="SMART" id="SM00228"/>
    </source>
</evidence>
<keyword evidence="3" id="KW-1185">Reference proteome</keyword>
<feature type="domain" description="PDZ" evidence="1">
    <location>
        <begin position="535"/>
        <end position="607"/>
    </location>
</feature>
<dbReference type="EMBL" id="CP042433">
    <property type="protein sequence ID" value="QEC57502.1"/>
    <property type="molecule type" value="Genomic_DNA"/>
</dbReference>
<dbReference type="Pfam" id="PF13180">
    <property type="entry name" value="PDZ_2"/>
    <property type="match status" value="1"/>
</dbReference>
<dbReference type="Pfam" id="PF04389">
    <property type="entry name" value="Peptidase_M28"/>
    <property type="match status" value="1"/>
</dbReference>
<evidence type="ECO:0000313" key="3">
    <source>
        <dbReference type="Proteomes" id="UP000321204"/>
    </source>
</evidence>
<name>A0A5B8UMB3_9BACT</name>
<gene>
    <name evidence="2" type="ORF">FSB75_16875</name>
</gene>
<dbReference type="PANTHER" id="PTHR12147">
    <property type="entry name" value="METALLOPEPTIDASE M28 FAMILY MEMBER"/>
    <property type="match status" value="1"/>
</dbReference>
<organism evidence="2 3">
    <name type="scientific">Flavisolibacter ginsenosidimutans</name>
    <dbReference type="NCBI Taxonomy" id="661481"/>
    <lineage>
        <taxon>Bacteria</taxon>
        <taxon>Pseudomonadati</taxon>
        <taxon>Bacteroidota</taxon>
        <taxon>Chitinophagia</taxon>
        <taxon>Chitinophagales</taxon>
        <taxon>Chitinophagaceae</taxon>
        <taxon>Flavisolibacter</taxon>
    </lineage>
</organism>
<proteinExistence type="predicted"/>
<dbReference type="InterPro" id="IPR045175">
    <property type="entry name" value="M28_fam"/>
</dbReference>
<dbReference type="GO" id="GO:0006508">
    <property type="term" value="P:proteolysis"/>
    <property type="evidence" value="ECO:0007669"/>
    <property type="project" value="InterPro"/>
</dbReference>
<dbReference type="InterPro" id="IPR001478">
    <property type="entry name" value="PDZ"/>
</dbReference>